<evidence type="ECO:0000259" key="8">
    <source>
        <dbReference type="Pfam" id="PF13193"/>
    </source>
</evidence>
<evidence type="ECO:0000259" key="7">
    <source>
        <dbReference type="Pfam" id="PF00501"/>
    </source>
</evidence>
<evidence type="ECO:0000256" key="2">
    <source>
        <dbReference type="ARBA" id="ARBA00022598"/>
    </source>
</evidence>
<feature type="domain" description="AMP-dependent synthetase/ligase" evidence="7">
    <location>
        <begin position="36"/>
        <end position="405"/>
    </location>
</feature>
<evidence type="ECO:0000256" key="5">
    <source>
        <dbReference type="SAM" id="MobiDB-lite"/>
    </source>
</evidence>
<feature type="transmembrane region" description="Helical" evidence="6">
    <location>
        <begin position="75"/>
        <end position="103"/>
    </location>
</feature>
<evidence type="ECO:0000313" key="9">
    <source>
        <dbReference type="EMBL" id="RKP39346.1"/>
    </source>
</evidence>
<dbReference type="InterPro" id="IPR042099">
    <property type="entry name" value="ANL_N_sf"/>
</dbReference>
<sequence>MIFKSIYPSIDIPALDIGQFILQHIDTHEFWQDRTRPVYIDAATAEVLTVGQFRTQVTELASGWRHRVNLKPGTVVAMVSPNTIFFGVLTLSVILAGGVVAFVNPTYTAGEMAYQLQDSGAHYMVVDNEIATKTLEAATMAELPHSRIYQTGPSPSDPKERGGRGGMTGSSLPSIMEQRDTRPWQQPPTIPPNTPAYICYSSGTTGLSKGVVLTHRNMVANVSQVNAFTTHNQNTHNGQTLAGVLPLFHTYALHLLLHLNFIQGFTTIIFRKFRFEPFLQAVERFRIHCAYLVPPVIVALFKNPLTKLYDLSSLNRVVSGAAPFSAELVKEILDCYHTRVHQGYGLSEASPVVLFTAPQTQDLGSVGILIPNMEAKFVDGKGKELGYGEQGELCIRGPNVMLGYLNNPEATAQTIDADGFLHTGDLGYVDENGEFYITDRFKELIKYKGFQVPPAELEAILVAHPKVRDVVVIGVNDVQQITEVPRALVVLQPKYQRDDSQLSRAAVAQELIAYVNSQVAHHKHLRGGVYFIDAIVKSAAGKILRREMREMHLKSIQAREDEGLGMA</sequence>
<dbReference type="GO" id="GO:0016405">
    <property type="term" value="F:CoA-ligase activity"/>
    <property type="evidence" value="ECO:0007669"/>
    <property type="project" value="TreeGrafter"/>
</dbReference>
<feature type="domain" description="AMP-binding enzyme C-terminal" evidence="8">
    <location>
        <begin position="456"/>
        <end position="542"/>
    </location>
</feature>
<keyword evidence="6" id="KW-0812">Transmembrane</keyword>
<dbReference type="FunFam" id="3.40.50.12780:FF:000003">
    <property type="entry name" value="Long-chain-fatty-acid--CoA ligase FadD"/>
    <property type="match status" value="1"/>
</dbReference>
<keyword evidence="2" id="KW-0436">Ligase</keyword>
<evidence type="ECO:0000256" key="3">
    <source>
        <dbReference type="ARBA" id="ARBA00022741"/>
    </source>
</evidence>
<accession>A0A4P9ZZW4</accession>
<name>A0A4P9ZZW4_9FUNG</name>
<evidence type="ECO:0000256" key="4">
    <source>
        <dbReference type="ARBA" id="ARBA00022840"/>
    </source>
</evidence>
<keyword evidence="6" id="KW-1133">Transmembrane helix</keyword>
<dbReference type="PANTHER" id="PTHR24096">
    <property type="entry name" value="LONG-CHAIN-FATTY-ACID--COA LIGASE"/>
    <property type="match status" value="1"/>
</dbReference>
<keyword evidence="6" id="KW-0472">Membrane</keyword>
<dbReference type="InterPro" id="IPR020845">
    <property type="entry name" value="AMP-binding_CS"/>
</dbReference>
<dbReference type="STRING" id="215637.A0A4P9ZZW4"/>
<dbReference type="PANTHER" id="PTHR24096:SF149">
    <property type="entry name" value="AMP-BINDING DOMAIN-CONTAINING PROTEIN-RELATED"/>
    <property type="match status" value="1"/>
</dbReference>
<dbReference type="EMBL" id="ML002277">
    <property type="protein sequence ID" value="RKP39346.1"/>
    <property type="molecule type" value="Genomic_DNA"/>
</dbReference>
<comment type="similarity">
    <text evidence="1">Belongs to the ATP-dependent AMP-binding enzyme family.</text>
</comment>
<protein>
    <recommendedName>
        <fullName evidence="11">4-coumarate-CoA ligase</fullName>
    </recommendedName>
</protein>
<dbReference type="FunFam" id="3.30.300.30:FF:000007">
    <property type="entry name" value="4-coumarate--CoA ligase 2"/>
    <property type="match status" value="1"/>
</dbReference>
<proteinExistence type="inferred from homology"/>
<keyword evidence="10" id="KW-1185">Reference proteome</keyword>
<keyword evidence="4" id="KW-0067">ATP-binding</keyword>
<evidence type="ECO:0000256" key="6">
    <source>
        <dbReference type="SAM" id="Phobius"/>
    </source>
</evidence>
<dbReference type="InterPro" id="IPR045851">
    <property type="entry name" value="AMP-bd_C_sf"/>
</dbReference>
<keyword evidence="3" id="KW-0547">Nucleotide-binding</keyword>
<dbReference type="AlphaFoldDB" id="A0A4P9ZZW4"/>
<dbReference type="Gene3D" id="3.30.300.30">
    <property type="match status" value="1"/>
</dbReference>
<dbReference type="PROSITE" id="PS00455">
    <property type="entry name" value="AMP_BINDING"/>
    <property type="match status" value="1"/>
</dbReference>
<dbReference type="Pfam" id="PF13193">
    <property type="entry name" value="AMP-binding_C"/>
    <property type="match status" value="1"/>
</dbReference>
<evidence type="ECO:0000313" key="10">
    <source>
        <dbReference type="Proteomes" id="UP000268162"/>
    </source>
</evidence>
<gene>
    <name evidence="9" type="ORF">BJ085DRAFT_22146</name>
</gene>
<dbReference type="Proteomes" id="UP000268162">
    <property type="component" value="Unassembled WGS sequence"/>
</dbReference>
<reference evidence="10" key="1">
    <citation type="journal article" date="2018" name="Nat. Microbiol.">
        <title>Leveraging single-cell genomics to expand the fungal tree of life.</title>
        <authorList>
            <person name="Ahrendt S.R."/>
            <person name="Quandt C.A."/>
            <person name="Ciobanu D."/>
            <person name="Clum A."/>
            <person name="Salamov A."/>
            <person name="Andreopoulos B."/>
            <person name="Cheng J.F."/>
            <person name="Woyke T."/>
            <person name="Pelin A."/>
            <person name="Henrissat B."/>
            <person name="Reynolds N.K."/>
            <person name="Benny G.L."/>
            <person name="Smith M.E."/>
            <person name="James T.Y."/>
            <person name="Grigoriev I.V."/>
        </authorList>
    </citation>
    <scope>NUCLEOTIDE SEQUENCE [LARGE SCALE GENOMIC DNA]</scope>
    <source>
        <strain evidence="10">RSA 468</strain>
    </source>
</reference>
<evidence type="ECO:0008006" key="11">
    <source>
        <dbReference type="Google" id="ProtNLM"/>
    </source>
</evidence>
<dbReference type="OrthoDB" id="10253115at2759"/>
<dbReference type="CDD" id="cd05911">
    <property type="entry name" value="Firefly_Luc_like"/>
    <property type="match status" value="1"/>
</dbReference>
<dbReference type="SUPFAM" id="SSF56801">
    <property type="entry name" value="Acetyl-CoA synthetase-like"/>
    <property type="match status" value="1"/>
</dbReference>
<evidence type="ECO:0000256" key="1">
    <source>
        <dbReference type="ARBA" id="ARBA00006432"/>
    </source>
</evidence>
<feature type="region of interest" description="Disordered" evidence="5">
    <location>
        <begin position="145"/>
        <end position="189"/>
    </location>
</feature>
<dbReference type="Pfam" id="PF00501">
    <property type="entry name" value="AMP-binding"/>
    <property type="match status" value="1"/>
</dbReference>
<organism evidence="9 10">
    <name type="scientific">Dimargaris cristalligena</name>
    <dbReference type="NCBI Taxonomy" id="215637"/>
    <lineage>
        <taxon>Eukaryota</taxon>
        <taxon>Fungi</taxon>
        <taxon>Fungi incertae sedis</taxon>
        <taxon>Zoopagomycota</taxon>
        <taxon>Kickxellomycotina</taxon>
        <taxon>Dimargaritomycetes</taxon>
        <taxon>Dimargaritales</taxon>
        <taxon>Dimargaritaceae</taxon>
        <taxon>Dimargaris</taxon>
    </lineage>
</organism>
<dbReference type="GO" id="GO:0005524">
    <property type="term" value="F:ATP binding"/>
    <property type="evidence" value="ECO:0007669"/>
    <property type="project" value="UniProtKB-KW"/>
</dbReference>
<dbReference type="InterPro" id="IPR000873">
    <property type="entry name" value="AMP-dep_synth/lig_dom"/>
</dbReference>
<dbReference type="Gene3D" id="3.40.50.12780">
    <property type="entry name" value="N-terminal domain of ligase-like"/>
    <property type="match status" value="1"/>
</dbReference>
<dbReference type="InterPro" id="IPR025110">
    <property type="entry name" value="AMP-bd_C"/>
</dbReference>